<comment type="caution">
    <text evidence="10">The sequence shown here is derived from an EMBL/GenBank/DDBJ whole genome shotgun (WGS) entry which is preliminary data.</text>
</comment>
<proteinExistence type="inferred from homology"/>
<comment type="pathway">
    <text evidence="2 8">Purine metabolism; IMP biosynthesis via de novo pathway; 5-formamido-1-(5-phospho-D-ribosyl)imidazole-4-carboxamide from 5-amino-1-(5-phospho-D-ribosyl)imidazole-4-carboxamide (10-formyl THF route): step 1/1.</text>
</comment>
<evidence type="ECO:0000256" key="5">
    <source>
        <dbReference type="ARBA" id="ARBA00022755"/>
    </source>
</evidence>
<reference evidence="10 11" key="1">
    <citation type="submission" date="2023-07" db="EMBL/GenBank/DDBJ databases">
        <title>Genomic Encyclopedia of Type Strains, Phase IV (KMG-IV): sequencing the most valuable type-strain genomes for metagenomic binning, comparative biology and taxonomic classification.</title>
        <authorList>
            <person name="Goeker M."/>
        </authorList>
    </citation>
    <scope>NUCLEOTIDE SEQUENCE [LARGE SCALE GENOMIC DNA]</scope>
    <source>
        <strain evidence="10 11">DSM 5896</strain>
    </source>
</reference>
<dbReference type="NCBIfam" id="TIGR00355">
    <property type="entry name" value="purH"/>
    <property type="match status" value="1"/>
</dbReference>
<comment type="domain">
    <text evidence="8">The IMP cyclohydrolase activity resides in the N-terminal region.</text>
</comment>
<dbReference type="SMART" id="SM00851">
    <property type="entry name" value="MGS"/>
    <property type="match status" value="1"/>
</dbReference>
<dbReference type="SUPFAM" id="SSF53927">
    <property type="entry name" value="Cytidine deaminase-like"/>
    <property type="match status" value="1"/>
</dbReference>
<comment type="catalytic activity">
    <reaction evidence="8">
        <text>(6R)-10-formyltetrahydrofolate + 5-amino-1-(5-phospho-beta-D-ribosyl)imidazole-4-carboxamide = 5-formamido-1-(5-phospho-D-ribosyl)imidazole-4-carboxamide + (6S)-5,6,7,8-tetrahydrofolate</text>
        <dbReference type="Rhea" id="RHEA:22192"/>
        <dbReference type="ChEBI" id="CHEBI:57453"/>
        <dbReference type="ChEBI" id="CHEBI:58467"/>
        <dbReference type="ChEBI" id="CHEBI:58475"/>
        <dbReference type="ChEBI" id="CHEBI:195366"/>
        <dbReference type="EC" id="2.1.2.3"/>
    </reaction>
</comment>
<dbReference type="InterPro" id="IPR016193">
    <property type="entry name" value="Cytidine_deaminase-like"/>
</dbReference>
<evidence type="ECO:0000256" key="7">
    <source>
        <dbReference type="ARBA" id="ARBA00023268"/>
    </source>
</evidence>
<dbReference type="EC" id="3.5.4.10" evidence="8"/>
<gene>
    <name evidence="8" type="primary">purH</name>
    <name evidence="10" type="ORF">J3R73_006188</name>
</gene>
<dbReference type="PANTHER" id="PTHR11692">
    <property type="entry name" value="BIFUNCTIONAL PURINE BIOSYNTHESIS PROTEIN PURH"/>
    <property type="match status" value="1"/>
</dbReference>
<protein>
    <recommendedName>
        <fullName evidence="8">Bifunctional purine biosynthesis protein PurH</fullName>
    </recommendedName>
    <domain>
        <recommendedName>
            <fullName evidence="8">Phosphoribosylaminoimidazolecarboxamide formyltransferase</fullName>
            <ecNumber evidence="8">2.1.2.3</ecNumber>
        </recommendedName>
        <alternativeName>
            <fullName evidence="8">AICAR transformylase</fullName>
        </alternativeName>
    </domain>
    <domain>
        <recommendedName>
            <fullName evidence="8">IMP cyclohydrolase</fullName>
            <ecNumber evidence="8">3.5.4.10</ecNumber>
        </recommendedName>
        <alternativeName>
            <fullName evidence="8">ATIC</fullName>
        </alternativeName>
        <alternativeName>
            <fullName evidence="8">IMP synthase</fullName>
        </alternativeName>
        <alternativeName>
            <fullName evidence="8">Inosinicase</fullName>
        </alternativeName>
    </domain>
</protein>
<organism evidence="10 11">
    <name type="scientific">Labrys monachus</name>
    <dbReference type="NCBI Taxonomy" id="217067"/>
    <lineage>
        <taxon>Bacteria</taxon>
        <taxon>Pseudomonadati</taxon>
        <taxon>Pseudomonadota</taxon>
        <taxon>Alphaproteobacteria</taxon>
        <taxon>Hyphomicrobiales</taxon>
        <taxon>Xanthobacteraceae</taxon>
        <taxon>Labrys</taxon>
    </lineage>
</organism>
<comment type="similarity">
    <text evidence="3 8">Belongs to the PurH family.</text>
</comment>
<evidence type="ECO:0000256" key="2">
    <source>
        <dbReference type="ARBA" id="ARBA00004954"/>
    </source>
</evidence>
<dbReference type="Pfam" id="PF01808">
    <property type="entry name" value="AICARFT_IMPCHas"/>
    <property type="match status" value="1"/>
</dbReference>
<dbReference type="EC" id="2.1.2.3" evidence="8"/>
<dbReference type="Gene3D" id="3.40.50.1380">
    <property type="entry name" value="Methylglyoxal synthase-like domain"/>
    <property type="match status" value="1"/>
</dbReference>
<dbReference type="NCBIfam" id="NF002049">
    <property type="entry name" value="PRK00881.1"/>
    <property type="match status" value="1"/>
</dbReference>
<evidence type="ECO:0000256" key="8">
    <source>
        <dbReference type="HAMAP-Rule" id="MF_00139"/>
    </source>
</evidence>
<dbReference type="Gene3D" id="3.40.140.20">
    <property type="match status" value="2"/>
</dbReference>
<keyword evidence="7 8" id="KW-0511">Multifunctional enzyme</keyword>
<dbReference type="Pfam" id="PF02142">
    <property type="entry name" value="MGS"/>
    <property type="match status" value="1"/>
</dbReference>
<dbReference type="GO" id="GO:0004643">
    <property type="term" value="F:phosphoribosylaminoimidazolecarboxamide formyltransferase activity"/>
    <property type="evidence" value="ECO:0007669"/>
    <property type="project" value="UniProtKB-EC"/>
</dbReference>
<dbReference type="Proteomes" id="UP001237448">
    <property type="component" value="Unassembled WGS sequence"/>
</dbReference>
<name>A0ABU0FPC9_9HYPH</name>
<dbReference type="InterPro" id="IPR002695">
    <property type="entry name" value="PurH-like"/>
</dbReference>
<dbReference type="SUPFAM" id="SSF52335">
    <property type="entry name" value="Methylglyoxal synthase-like"/>
    <property type="match status" value="1"/>
</dbReference>
<evidence type="ECO:0000256" key="6">
    <source>
        <dbReference type="ARBA" id="ARBA00022801"/>
    </source>
</evidence>
<dbReference type="GO" id="GO:0003937">
    <property type="term" value="F:IMP cyclohydrolase activity"/>
    <property type="evidence" value="ECO:0007669"/>
    <property type="project" value="UniProtKB-EC"/>
</dbReference>
<evidence type="ECO:0000259" key="9">
    <source>
        <dbReference type="PROSITE" id="PS51855"/>
    </source>
</evidence>
<keyword evidence="11" id="KW-1185">Reference proteome</keyword>
<dbReference type="PANTHER" id="PTHR11692:SF0">
    <property type="entry name" value="BIFUNCTIONAL PURINE BIOSYNTHESIS PROTEIN ATIC"/>
    <property type="match status" value="1"/>
</dbReference>
<accession>A0ABU0FPC9</accession>
<comment type="catalytic activity">
    <reaction evidence="8">
        <text>IMP + H2O = 5-formamido-1-(5-phospho-D-ribosyl)imidazole-4-carboxamide</text>
        <dbReference type="Rhea" id="RHEA:18445"/>
        <dbReference type="ChEBI" id="CHEBI:15377"/>
        <dbReference type="ChEBI" id="CHEBI:58053"/>
        <dbReference type="ChEBI" id="CHEBI:58467"/>
        <dbReference type="EC" id="3.5.4.10"/>
    </reaction>
</comment>
<dbReference type="InterPro" id="IPR011607">
    <property type="entry name" value="MGS-like_dom"/>
</dbReference>
<evidence type="ECO:0000256" key="1">
    <source>
        <dbReference type="ARBA" id="ARBA00004844"/>
    </source>
</evidence>
<dbReference type="RefSeq" id="WP_307436613.1">
    <property type="nucleotide sequence ID" value="NZ_JAUSVK010000001.1"/>
</dbReference>
<dbReference type="CDD" id="cd01421">
    <property type="entry name" value="IMPCH"/>
    <property type="match status" value="1"/>
</dbReference>
<evidence type="ECO:0000256" key="4">
    <source>
        <dbReference type="ARBA" id="ARBA00022679"/>
    </source>
</evidence>
<keyword evidence="6 8" id="KW-0378">Hydrolase</keyword>
<keyword evidence="4 8" id="KW-0808">Transferase</keyword>
<evidence type="ECO:0000313" key="10">
    <source>
        <dbReference type="EMBL" id="MDQ0396396.1"/>
    </source>
</evidence>
<dbReference type="PIRSF" id="PIRSF000414">
    <property type="entry name" value="AICARFT_IMPCHas"/>
    <property type="match status" value="1"/>
</dbReference>
<dbReference type="PROSITE" id="PS51855">
    <property type="entry name" value="MGS"/>
    <property type="match status" value="1"/>
</dbReference>
<feature type="domain" description="MGS-like" evidence="9">
    <location>
        <begin position="1"/>
        <end position="148"/>
    </location>
</feature>
<dbReference type="HAMAP" id="MF_00139">
    <property type="entry name" value="PurH"/>
    <property type="match status" value="1"/>
</dbReference>
<evidence type="ECO:0000256" key="3">
    <source>
        <dbReference type="ARBA" id="ARBA00007667"/>
    </source>
</evidence>
<dbReference type="InterPro" id="IPR036914">
    <property type="entry name" value="MGS-like_dom_sf"/>
</dbReference>
<dbReference type="SMART" id="SM00798">
    <property type="entry name" value="AICARFT_IMPCHas"/>
    <property type="match status" value="1"/>
</dbReference>
<keyword evidence="5 8" id="KW-0658">Purine biosynthesis</keyword>
<dbReference type="InterPro" id="IPR024051">
    <property type="entry name" value="AICAR_Tfase_dup_dom_sf"/>
</dbReference>
<evidence type="ECO:0000313" key="11">
    <source>
        <dbReference type="Proteomes" id="UP001237448"/>
    </source>
</evidence>
<comment type="pathway">
    <text evidence="1 8">Purine metabolism; IMP biosynthesis via de novo pathway; IMP from 5-formamido-1-(5-phospho-D-ribosyl)imidazole-4-carboxamide: step 1/1.</text>
</comment>
<dbReference type="EMBL" id="JAUSVK010000001">
    <property type="protein sequence ID" value="MDQ0396396.1"/>
    <property type="molecule type" value="Genomic_DNA"/>
</dbReference>
<sequence>MTSSPITRALLSVSDKTGLIDFARGLAERGVALVSTGGTRKALVEAGLAVSDVSDLTGFPEMMDGRVKTLHPAVHGGLLAIRGNEAHRAAMAAHGIGPIDLLVVNLYPFEATLARGGSFEDLIENIDIGGPAMIRAAAKNHDDVTVVVDVADYDEVLADLAENGGATTLGLRRRLAAKAYARTAVYDAAISNWFMAELGEEAPTFRAVGGTLAEALRYGENPHQSAAFYTTPDRRSGVATARQLQGKALSYNNLNDTDAAFECVAEFDPARSAAVVIVKHANPCGVAEAPTLAEAYEKALRCDPVSAFGGIIAVNRTLDADTARRIVEIFTEVIVAPAASPEAIAILSAKKNLRLLVTDGLPDPRAPGLTAKTLAGGLLVQSRDNAVVDDMTLKVVTRRAPTEQEMADLRFAFRVAKHVKSNAIVYAKAGASVGIGAGQMSRVDSARIAASKAEDAARLAGLDETLTKGSVVASDAFFPFADGLQAAVAAGATAVIQPGGSQRDAEVIAAADAAGLAMVFTGTRHFRH</sequence>